<evidence type="ECO:0000256" key="5">
    <source>
        <dbReference type="ARBA" id="ARBA00023136"/>
    </source>
</evidence>
<dbReference type="InterPro" id="IPR004960">
    <property type="entry name" value="LipA_acyltrans"/>
</dbReference>
<dbReference type="AlphaFoldDB" id="A0AAC9IVS5"/>
<evidence type="ECO:0000313" key="9">
    <source>
        <dbReference type="Proteomes" id="UP000182060"/>
    </source>
</evidence>
<name>A0AAC9IVS5_9BURK</name>
<dbReference type="NCBIfam" id="NF006487">
    <property type="entry name" value="PRK08905.1"/>
    <property type="match status" value="1"/>
</dbReference>
<keyword evidence="4" id="KW-0808">Transferase</keyword>
<keyword evidence="2" id="KW-1003">Cell membrane</keyword>
<dbReference type="GO" id="GO:0009247">
    <property type="term" value="P:glycolipid biosynthetic process"/>
    <property type="evidence" value="ECO:0007669"/>
    <property type="project" value="UniProtKB-ARBA"/>
</dbReference>
<evidence type="ECO:0000313" key="8">
    <source>
        <dbReference type="EMBL" id="APC02182.1"/>
    </source>
</evidence>
<dbReference type="GO" id="GO:0016746">
    <property type="term" value="F:acyltransferase activity"/>
    <property type="evidence" value="ECO:0007669"/>
    <property type="project" value="UniProtKB-KW"/>
</dbReference>
<dbReference type="Proteomes" id="UP000182060">
    <property type="component" value="Chromosome"/>
</dbReference>
<reference evidence="8" key="1">
    <citation type="journal article" date="2017" name="Appl. Environ. Microbiol.">
        <title>Microdiversification of a pelagic Polynucleobacter species is mainly driven by acquisition of genomic islands from a partially interspecific gene pool.</title>
        <authorList>
            <person name="Hoetzinger M."/>
            <person name="Hahn M.W."/>
            <person name="Jezberova J."/>
            <person name="Schmidt J."/>
            <person name="Koll U."/>
        </authorList>
    </citation>
    <scope>NUCLEOTIDE SEQUENCE</scope>
    <source>
        <strain evidence="8">MWH-RechtKol4</strain>
    </source>
</reference>
<evidence type="ECO:0000256" key="1">
    <source>
        <dbReference type="ARBA" id="ARBA00004533"/>
    </source>
</evidence>
<feature type="transmembrane region" description="Helical" evidence="7">
    <location>
        <begin position="41"/>
        <end position="62"/>
    </location>
</feature>
<protein>
    <submittedName>
        <fullName evidence="8">Lipid A biosynthesis acyltransferase</fullName>
    </submittedName>
</protein>
<keyword evidence="5 7" id="KW-0472">Membrane</keyword>
<sequence>MAILSEKGLFHQAGLKFGPFGIIEYHWGVRKLILKLSLNTLAALPLALVQVIGSFLGLLAYVGSKQYRSLFRPQYEAVITSYRLPLKLWEAVRASGMLFSDSLWIWRNPAKALCLVEVQNWDLVESAINEGHGLVMLTPHLGGFEIIPRVLAQHFPATILYRPSRQEWLNEVVEEGRAYPNMHFVPTNLNGVRQMTRALTRGEAIGILPDQVPSGGEGVWVPFFGRPAYTTPLPARLANRNNTPVVMFTAKRKKIGQGWLMQATRLAPLSEDATIAAAELNVAIENAVLVAPEQFIWSYNRYKHPTGAELPPSNL</sequence>
<keyword evidence="7" id="KW-0812">Transmembrane</keyword>
<evidence type="ECO:0000256" key="3">
    <source>
        <dbReference type="ARBA" id="ARBA00022519"/>
    </source>
</evidence>
<evidence type="ECO:0000256" key="6">
    <source>
        <dbReference type="ARBA" id="ARBA00023315"/>
    </source>
</evidence>
<dbReference type="Pfam" id="PF03279">
    <property type="entry name" value="Lip_A_acyltrans"/>
    <property type="match status" value="1"/>
</dbReference>
<comment type="subcellular location">
    <subcellularLocation>
        <location evidence="1">Cell inner membrane</location>
    </subcellularLocation>
</comment>
<keyword evidence="7" id="KW-1133">Transmembrane helix</keyword>
<accession>A0AAC9IVS5</accession>
<dbReference type="PANTHER" id="PTHR30606">
    <property type="entry name" value="LIPID A BIOSYNTHESIS LAUROYL ACYLTRANSFERASE"/>
    <property type="match status" value="1"/>
</dbReference>
<dbReference type="CDD" id="cd07984">
    <property type="entry name" value="LPLAT_LABLAT-like"/>
    <property type="match status" value="1"/>
</dbReference>
<proteinExistence type="predicted"/>
<keyword evidence="3" id="KW-0997">Cell inner membrane</keyword>
<dbReference type="EMBL" id="CP015017">
    <property type="protein sequence ID" value="APC02182.1"/>
    <property type="molecule type" value="Genomic_DNA"/>
</dbReference>
<dbReference type="GO" id="GO:0005886">
    <property type="term" value="C:plasma membrane"/>
    <property type="evidence" value="ECO:0007669"/>
    <property type="project" value="UniProtKB-SubCell"/>
</dbReference>
<evidence type="ECO:0000256" key="4">
    <source>
        <dbReference type="ARBA" id="ARBA00022679"/>
    </source>
</evidence>
<evidence type="ECO:0000256" key="7">
    <source>
        <dbReference type="SAM" id="Phobius"/>
    </source>
</evidence>
<gene>
    <name evidence="8" type="ORF">AOC25_11410</name>
</gene>
<keyword evidence="6 8" id="KW-0012">Acyltransferase</keyword>
<dbReference type="PANTHER" id="PTHR30606:SF10">
    <property type="entry name" value="PHOSPHATIDYLINOSITOL MANNOSIDE ACYLTRANSFERASE"/>
    <property type="match status" value="1"/>
</dbReference>
<dbReference type="RefSeq" id="WP_081354880.1">
    <property type="nucleotide sequence ID" value="NZ_CP015016.1"/>
</dbReference>
<evidence type="ECO:0000256" key="2">
    <source>
        <dbReference type="ARBA" id="ARBA00022475"/>
    </source>
</evidence>
<organism evidence="8 9">
    <name type="scientific">Polynucleobacter asymbioticus</name>
    <dbReference type="NCBI Taxonomy" id="576611"/>
    <lineage>
        <taxon>Bacteria</taxon>
        <taxon>Pseudomonadati</taxon>
        <taxon>Pseudomonadota</taxon>
        <taxon>Betaproteobacteria</taxon>
        <taxon>Burkholderiales</taxon>
        <taxon>Burkholderiaceae</taxon>
        <taxon>Polynucleobacter</taxon>
    </lineage>
</organism>